<evidence type="ECO:0000256" key="4">
    <source>
        <dbReference type="ARBA" id="ARBA00022989"/>
    </source>
</evidence>
<organism evidence="8 9">
    <name type="scientific">Geomobilimonas luticola</name>
    <dbReference type="NCBI Taxonomy" id="1114878"/>
    <lineage>
        <taxon>Bacteria</taxon>
        <taxon>Pseudomonadati</taxon>
        <taxon>Thermodesulfobacteriota</taxon>
        <taxon>Desulfuromonadia</taxon>
        <taxon>Geobacterales</taxon>
        <taxon>Geobacteraceae</taxon>
        <taxon>Geomobilimonas</taxon>
    </lineage>
</organism>
<dbReference type="EMBL" id="JAHCVK010000005">
    <property type="protein sequence ID" value="MBT0653830.1"/>
    <property type="molecule type" value="Genomic_DNA"/>
</dbReference>
<protein>
    <submittedName>
        <fullName evidence="8">ABC transporter permease</fullName>
    </submittedName>
</protein>
<name>A0ABS5SEM9_9BACT</name>
<evidence type="ECO:0000256" key="1">
    <source>
        <dbReference type="ARBA" id="ARBA00004651"/>
    </source>
</evidence>
<keyword evidence="3 6" id="KW-0812">Transmembrane</keyword>
<dbReference type="PANTHER" id="PTHR43738">
    <property type="entry name" value="ABC TRANSPORTER, MEMBRANE PROTEIN"/>
    <property type="match status" value="1"/>
</dbReference>
<evidence type="ECO:0000313" key="8">
    <source>
        <dbReference type="EMBL" id="MBT0653830.1"/>
    </source>
</evidence>
<feature type="transmembrane region" description="Helical" evidence="6">
    <location>
        <begin position="338"/>
        <end position="357"/>
    </location>
</feature>
<feature type="transmembrane region" description="Helical" evidence="6">
    <location>
        <begin position="271"/>
        <end position="292"/>
    </location>
</feature>
<reference evidence="8 9" key="1">
    <citation type="submission" date="2021-05" db="EMBL/GenBank/DDBJ databases">
        <title>The draft genome of Geobacter luticola JCM 17780.</title>
        <authorList>
            <person name="Xu Z."/>
            <person name="Masuda Y."/>
            <person name="Itoh H."/>
            <person name="Senoo K."/>
        </authorList>
    </citation>
    <scope>NUCLEOTIDE SEQUENCE [LARGE SCALE GENOMIC DNA]</scope>
    <source>
        <strain evidence="8 9">JCM 17780</strain>
    </source>
</reference>
<keyword evidence="9" id="KW-1185">Reference proteome</keyword>
<sequence length="401" mass="42670">MSERFGLAGLAVRMTVRAPLKLFSMGFLLALVSFLLAGVVLVRSGVEEATARGAKRLGADLMVVPQGAEVPLGAGLFGGVPVRFSLPEGIDRRIAVMPGVLVAAPQYFLSSAPASCCETGNLLLVGFDPSRDVTVLPWLSPHVRLKMETGSILVGGSVMKGTGAALRFYNHPFTVAARLEKTGMGYFDNAVFIPLDGVSAMERSSGSAGGVSLRVPWGRPSILLVRLAPSIVPRDMASLLERRYPGIKVLTIPGLFRENRLRMEKLARGQLPLAAAAWLFAVLGGGALQFLYWRERRSSLGLLQAFGCGKGVLMLLFGAEAFVLSLAGMVAGSAGAFFVLRLFASYFAVTAGMPLLLGGLDLSLSGLPWLWLVFAGTMAVEAVIIMFLMLRREPADLLRGA</sequence>
<evidence type="ECO:0000256" key="5">
    <source>
        <dbReference type="ARBA" id="ARBA00023136"/>
    </source>
</evidence>
<dbReference type="RefSeq" id="WP_214175829.1">
    <property type="nucleotide sequence ID" value="NZ_JAHCVK010000005.1"/>
</dbReference>
<accession>A0ABS5SEM9</accession>
<gene>
    <name evidence="8" type="ORF">KI810_12240</name>
</gene>
<feature type="transmembrane region" description="Helical" evidence="6">
    <location>
        <begin position="369"/>
        <end position="390"/>
    </location>
</feature>
<feature type="domain" description="ABC3 transporter permease C-terminal" evidence="7">
    <location>
        <begin position="274"/>
        <end position="392"/>
    </location>
</feature>
<feature type="transmembrane region" description="Helical" evidence="6">
    <location>
        <begin position="312"/>
        <end position="331"/>
    </location>
</feature>
<dbReference type="InterPro" id="IPR051125">
    <property type="entry name" value="ABC-4/HrtB_transporter"/>
</dbReference>
<evidence type="ECO:0000256" key="6">
    <source>
        <dbReference type="SAM" id="Phobius"/>
    </source>
</evidence>
<evidence type="ECO:0000259" key="7">
    <source>
        <dbReference type="Pfam" id="PF02687"/>
    </source>
</evidence>
<dbReference type="Proteomes" id="UP000756860">
    <property type="component" value="Unassembled WGS sequence"/>
</dbReference>
<comment type="caution">
    <text evidence="8">The sequence shown here is derived from an EMBL/GenBank/DDBJ whole genome shotgun (WGS) entry which is preliminary data.</text>
</comment>
<proteinExistence type="predicted"/>
<dbReference type="InterPro" id="IPR003838">
    <property type="entry name" value="ABC3_permease_C"/>
</dbReference>
<keyword evidence="2" id="KW-1003">Cell membrane</keyword>
<keyword evidence="5 6" id="KW-0472">Membrane</keyword>
<dbReference type="Pfam" id="PF02687">
    <property type="entry name" value="FtsX"/>
    <property type="match status" value="1"/>
</dbReference>
<feature type="transmembrane region" description="Helical" evidence="6">
    <location>
        <begin position="27"/>
        <end position="46"/>
    </location>
</feature>
<keyword evidence="4 6" id="KW-1133">Transmembrane helix</keyword>
<evidence type="ECO:0000256" key="3">
    <source>
        <dbReference type="ARBA" id="ARBA00022692"/>
    </source>
</evidence>
<dbReference type="PANTHER" id="PTHR43738:SF2">
    <property type="entry name" value="ABC TRANSPORTER PERMEASE"/>
    <property type="match status" value="1"/>
</dbReference>
<evidence type="ECO:0000256" key="2">
    <source>
        <dbReference type="ARBA" id="ARBA00022475"/>
    </source>
</evidence>
<comment type="subcellular location">
    <subcellularLocation>
        <location evidence="1">Cell membrane</location>
        <topology evidence="1">Multi-pass membrane protein</topology>
    </subcellularLocation>
</comment>
<evidence type="ECO:0000313" key="9">
    <source>
        <dbReference type="Proteomes" id="UP000756860"/>
    </source>
</evidence>